<organism evidence="2 3">
    <name type="scientific">Dichomitus squalens</name>
    <dbReference type="NCBI Taxonomy" id="114155"/>
    <lineage>
        <taxon>Eukaryota</taxon>
        <taxon>Fungi</taxon>
        <taxon>Dikarya</taxon>
        <taxon>Basidiomycota</taxon>
        <taxon>Agaricomycotina</taxon>
        <taxon>Agaricomycetes</taxon>
        <taxon>Polyporales</taxon>
        <taxon>Polyporaceae</taxon>
        <taxon>Dichomitus</taxon>
    </lineage>
</organism>
<protein>
    <submittedName>
        <fullName evidence="2">Uncharacterized protein</fullName>
    </submittedName>
</protein>
<name>A0A4Q9P3D4_9APHY</name>
<evidence type="ECO:0000313" key="3">
    <source>
        <dbReference type="Proteomes" id="UP000292082"/>
    </source>
</evidence>
<feature type="compositionally biased region" description="Basic and acidic residues" evidence="1">
    <location>
        <begin position="161"/>
        <end position="172"/>
    </location>
</feature>
<dbReference type="EMBL" id="ML145130">
    <property type="protein sequence ID" value="TBU57986.1"/>
    <property type="molecule type" value="Genomic_DNA"/>
</dbReference>
<evidence type="ECO:0000313" key="2">
    <source>
        <dbReference type="EMBL" id="TBU57986.1"/>
    </source>
</evidence>
<reference evidence="2 3" key="1">
    <citation type="submission" date="2019-01" db="EMBL/GenBank/DDBJ databases">
        <title>Draft genome sequences of three monokaryotic isolates of the white-rot basidiomycete fungus Dichomitus squalens.</title>
        <authorList>
            <consortium name="DOE Joint Genome Institute"/>
            <person name="Lopez S.C."/>
            <person name="Andreopoulos B."/>
            <person name="Pangilinan J."/>
            <person name="Lipzen A."/>
            <person name="Riley R."/>
            <person name="Ahrendt S."/>
            <person name="Ng V."/>
            <person name="Barry K."/>
            <person name="Daum C."/>
            <person name="Grigoriev I.V."/>
            <person name="Hilden K.S."/>
            <person name="Makela M.R."/>
            <person name="de Vries R.P."/>
        </authorList>
    </citation>
    <scope>NUCLEOTIDE SEQUENCE [LARGE SCALE GENOMIC DNA]</scope>
    <source>
        <strain evidence="2 3">CBS 464.89</strain>
    </source>
</reference>
<dbReference type="Proteomes" id="UP000292082">
    <property type="component" value="Unassembled WGS sequence"/>
</dbReference>
<feature type="compositionally biased region" description="Basic and acidic residues" evidence="1">
    <location>
        <begin position="32"/>
        <end position="46"/>
    </location>
</feature>
<feature type="compositionally biased region" description="Basic and acidic residues" evidence="1">
    <location>
        <begin position="109"/>
        <end position="121"/>
    </location>
</feature>
<evidence type="ECO:0000256" key="1">
    <source>
        <dbReference type="SAM" id="MobiDB-lite"/>
    </source>
</evidence>
<gene>
    <name evidence="2" type="ORF">BD310DRAFT_928062</name>
</gene>
<feature type="region of interest" description="Disordered" evidence="1">
    <location>
        <begin position="16"/>
        <end position="172"/>
    </location>
</feature>
<sequence length="172" mass="19610">MYKAATVILRNNASQQFATDNTTRTETTVKNGRGDEGRGRKMEIRRAVGRMRRRDDGTDDTEDPTGRRWTSDGDSELDVREQTRTGRAPLTPRSARNRIHGSVRSSSTPERRAGSARDTRTGRRPQQRQHVRQRGATYQDVWDDVSESERRGMQGRGQGGRMRDAKMMCGRE</sequence>
<feature type="compositionally biased region" description="Basic residues" evidence="1">
    <location>
        <begin position="122"/>
        <end position="133"/>
    </location>
</feature>
<accession>A0A4Q9P3D4</accession>
<feature type="compositionally biased region" description="Basic and acidic residues" evidence="1">
    <location>
        <begin position="64"/>
        <end position="84"/>
    </location>
</feature>
<proteinExistence type="predicted"/>
<feature type="compositionally biased region" description="Polar residues" evidence="1">
    <location>
        <begin position="16"/>
        <end position="30"/>
    </location>
</feature>
<keyword evidence="3" id="KW-1185">Reference proteome</keyword>
<dbReference type="AlphaFoldDB" id="A0A4Q9P3D4"/>